<dbReference type="EMBL" id="CBTN010000065">
    <property type="protein sequence ID" value="CDH59131.1"/>
    <property type="molecule type" value="Genomic_DNA"/>
</dbReference>
<accession>A0A068SD18</accession>
<dbReference type="VEuPathDB" id="FungiDB:LCOR_09959.1"/>
<comment type="caution">
    <text evidence="2">The sequence shown here is derived from an EMBL/GenBank/DDBJ whole genome shotgun (WGS) entry which is preliminary data.</text>
</comment>
<proteinExistence type="predicted"/>
<evidence type="ECO:0000256" key="1">
    <source>
        <dbReference type="SAM" id="Phobius"/>
    </source>
</evidence>
<organism evidence="2 3">
    <name type="scientific">Lichtheimia corymbifera JMRC:FSU:9682</name>
    <dbReference type="NCBI Taxonomy" id="1263082"/>
    <lineage>
        <taxon>Eukaryota</taxon>
        <taxon>Fungi</taxon>
        <taxon>Fungi incertae sedis</taxon>
        <taxon>Mucoromycota</taxon>
        <taxon>Mucoromycotina</taxon>
        <taxon>Mucoromycetes</taxon>
        <taxon>Mucorales</taxon>
        <taxon>Lichtheimiaceae</taxon>
        <taxon>Lichtheimia</taxon>
    </lineage>
</organism>
<keyword evidence="1" id="KW-0472">Membrane</keyword>
<gene>
    <name evidence="2" type="ORF">LCOR_09959.1</name>
</gene>
<protein>
    <submittedName>
        <fullName evidence="2">Uncharacterized protein</fullName>
    </submittedName>
</protein>
<dbReference type="AlphaFoldDB" id="A0A068SD18"/>
<evidence type="ECO:0000313" key="3">
    <source>
        <dbReference type="Proteomes" id="UP000027586"/>
    </source>
</evidence>
<keyword evidence="1" id="KW-0812">Transmembrane</keyword>
<feature type="transmembrane region" description="Helical" evidence="1">
    <location>
        <begin position="47"/>
        <end position="69"/>
    </location>
</feature>
<evidence type="ECO:0000313" key="2">
    <source>
        <dbReference type="EMBL" id="CDH59131.1"/>
    </source>
</evidence>
<sequence>MTPIYQWIIFSTIRLSFFAITKIRRILSHASRLLTSSFLYPLVADAFKTRVGVSLYTCTFIVVVAIVILDPCDKYGYKMHVLKRGRTEEI</sequence>
<keyword evidence="3" id="KW-1185">Reference proteome</keyword>
<dbReference type="Proteomes" id="UP000027586">
    <property type="component" value="Unassembled WGS sequence"/>
</dbReference>
<reference evidence="2" key="1">
    <citation type="submission" date="2013-08" db="EMBL/GenBank/DDBJ databases">
        <title>Gene expansion shapes genome architecture in the human pathogen Lichtheimia corymbifera: an evolutionary genomics analysis in the ancient terrestrial Mucorales (Mucoromycotina).</title>
        <authorList>
            <person name="Schwartze V.U."/>
            <person name="Winter S."/>
            <person name="Shelest E."/>
            <person name="Marcet-Houben M."/>
            <person name="Horn F."/>
            <person name="Wehner S."/>
            <person name="Hoffmann K."/>
            <person name="Riege K."/>
            <person name="Sammeth M."/>
            <person name="Nowrousian M."/>
            <person name="Valiante V."/>
            <person name="Linde J."/>
            <person name="Jacobsen I.D."/>
            <person name="Marz M."/>
            <person name="Brakhage A.A."/>
            <person name="Gabaldon T."/>
            <person name="Bocker S."/>
            <person name="Voigt K."/>
        </authorList>
    </citation>
    <scope>NUCLEOTIDE SEQUENCE [LARGE SCALE GENOMIC DNA]</scope>
    <source>
        <strain evidence="2">FSU 9682</strain>
    </source>
</reference>
<name>A0A068SD18_9FUNG</name>
<keyword evidence="1" id="KW-1133">Transmembrane helix</keyword>